<dbReference type="Proteomes" id="UP000187251">
    <property type="component" value="Unassembled WGS sequence"/>
</dbReference>
<protein>
    <submittedName>
        <fullName evidence="1">Uncharacterized protein</fullName>
    </submittedName>
</protein>
<evidence type="ECO:0000313" key="2">
    <source>
        <dbReference type="Proteomes" id="UP000187251"/>
    </source>
</evidence>
<dbReference type="EMBL" id="MJMN01000024">
    <property type="protein sequence ID" value="OMG83433.1"/>
    <property type="molecule type" value="Genomic_DNA"/>
</dbReference>
<proteinExistence type="predicted"/>
<name>A0A1R1JQR5_ALCXX</name>
<evidence type="ECO:0000313" key="1">
    <source>
        <dbReference type="EMBL" id="OMG83433.1"/>
    </source>
</evidence>
<accession>A0A1R1JQR5</accession>
<sequence>MRSMNMHTASFYDPTGRIIGVMRGPRESVDATAQVTGHPFVDGEGNPESQYVRENTLVPRPESPAILARHTLSALPIPCTIKIGDIAYPCNDTTAELAFDQPGTYQVTVEAWPYLNKEFTVENSPL</sequence>
<comment type="caution">
    <text evidence="1">The sequence shown here is derived from an EMBL/GenBank/DDBJ whole genome shotgun (WGS) entry which is preliminary data.</text>
</comment>
<dbReference type="AlphaFoldDB" id="A0A1R1JQR5"/>
<reference evidence="1 2" key="1">
    <citation type="submission" date="2016-09" db="EMBL/GenBank/DDBJ databases">
        <title>Phylogenomics of Achromobacter.</title>
        <authorList>
            <person name="Jeukens J."/>
            <person name="Freschi L."/>
            <person name="Vincent A.T."/>
            <person name="Emond-Rheault J.-G."/>
            <person name="Kukavica-Ibrulj I."/>
            <person name="Charette S.J."/>
            <person name="Levesque R.C."/>
        </authorList>
    </citation>
    <scope>NUCLEOTIDE SEQUENCE [LARGE SCALE GENOMIC DNA]</scope>
    <source>
        <strain evidence="1 2">AUS488</strain>
    </source>
</reference>
<organism evidence="1 2">
    <name type="scientific">Alcaligenes xylosoxydans xylosoxydans</name>
    <name type="common">Achromobacter xylosoxidans</name>
    <dbReference type="NCBI Taxonomy" id="85698"/>
    <lineage>
        <taxon>Bacteria</taxon>
        <taxon>Pseudomonadati</taxon>
        <taxon>Pseudomonadota</taxon>
        <taxon>Betaproteobacteria</taxon>
        <taxon>Burkholderiales</taxon>
        <taxon>Alcaligenaceae</taxon>
        <taxon>Achromobacter</taxon>
    </lineage>
</organism>
<gene>
    <name evidence="1" type="ORF">BIZ92_12020</name>
</gene>